<evidence type="ECO:0000256" key="1">
    <source>
        <dbReference type="SAM" id="MobiDB-lite"/>
    </source>
</evidence>
<sequence>MGPFSGTAGPPRGGSRARSISTRLRFLLLKEIRGRGSASRGDHGHGGLDLFFSFGDLGRGPAFPIRAWAESAESSESSAESEDFREDRRGRGRGADRAGGPGKSSSEEITSPSLSGRDEPGEREPEVGRRASGERPPPSAGGGSSSSHCPSSVSDSGRLLPRPMTRLVERPNSRRTGRRCTGCVCYHVPTGSNRSIGIRFS</sequence>
<accession>A0A553P4Z8</accession>
<feature type="compositionally biased region" description="Basic and acidic residues" evidence="1">
    <location>
        <begin position="34"/>
        <end position="46"/>
    </location>
</feature>
<dbReference type="Proteomes" id="UP000318571">
    <property type="component" value="Chromosome 7"/>
</dbReference>
<dbReference type="AlphaFoldDB" id="A0A553P4Z8"/>
<feature type="compositionally biased region" description="Low complexity" evidence="1">
    <location>
        <begin position="145"/>
        <end position="157"/>
    </location>
</feature>
<gene>
    <name evidence="2" type="ORF">TCAL_16208</name>
</gene>
<feature type="compositionally biased region" description="Basic and acidic residues" evidence="1">
    <location>
        <begin position="116"/>
        <end position="133"/>
    </location>
</feature>
<keyword evidence="3" id="KW-1185">Reference proteome</keyword>
<feature type="region of interest" description="Disordered" evidence="1">
    <location>
        <begin position="1"/>
        <end position="20"/>
    </location>
</feature>
<reference evidence="2 3" key="1">
    <citation type="journal article" date="2018" name="Nat. Ecol. Evol.">
        <title>Genomic signatures of mitonuclear coevolution across populations of Tigriopus californicus.</title>
        <authorList>
            <person name="Barreto F.S."/>
            <person name="Watson E.T."/>
            <person name="Lima T.G."/>
            <person name="Willett C.S."/>
            <person name="Edmands S."/>
            <person name="Li W."/>
            <person name="Burton R.S."/>
        </authorList>
    </citation>
    <scope>NUCLEOTIDE SEQUENCE [LARGE SCALE GENOMIC DNA]</scope>
    <source>
        <strain evidence="2 3">San Diego</strain>
    </source>
</reference>
<feature type="compositionally biased region" description="Low complexity" evidence="1">
    <location>
        <begin position="69"/>
        <end position="78"/>
    </location>
</feature>
<feature type="compositionally biased region" description="Basic and acidic residues" evidence="1">
    <location>
        <begin position="85"/>
        <end position="96"/>
    </location>
</feature>
<feature type="region of interest" description="Disordered" evidence="1">
    <location>
        <begin position="34"/>
        <end position="53"/>
    </location>
</feature>
<organism evidence="2 3">
    <name type="scientific">Tigriopus californicus</name>
    <name type="common">Marine copepod</name>
    <dbReference type="NCBI Taxonomy" id="6832"/>
    <lineage>
        <taxon>Eukaryota</taxon>
        <taxon>Metazoa</taxon>
        <taxon>Ecdysozoa</taxon>
        <taxon>Arthropoda</taxon>
        <taxon>Crustacea</taxon>
        <taxon>Multicrustacea</taxon>
        <taxon>Hexanauplia</taxon>
        <taxon>Copepoda</taxon>
        <taxon>Harpacticoida</taxon>
        <taxon>Harpacticidae</taxon>
        <taxon>Tigriopus</taxon>
    </lineage>
</organism>
<proteinExistence type="predicted"/>
<feature type="region of interest" description="Disordered" evidence="1">
    <location>
        <begin position="69"/>
        <end position="179"/>
    </location>
</feature>
<name>A0A553P4Z8_TIGCA</name>
<comment type="caution">
    <text evidence="2">The sequence shown here is derived from an EMBL/GenBank/DDBJ whole genome shotgun (WGS) entry which is preliminary data.</text>
</comment>
<evidence type="ECO:0000313" key="3">
    <source>
        <dbReference type="Proteomes" id="UP000318571"/>
    </source>
</evidence>
<protein>
    <submittedName>
        <fullName evidence="2">Uncharacterized protein</fullName>
    </submittedName>
</protein>
<evidence type="ECO:0000313" key="2">
    <source>
        <dbReference type="EMBL" id="TRY72742.1"/>
    </source>
</evidence>
<dbReference type="EMBL" id="VCGU01000008">
    <property type="protein sequence ID" value="TRY72742.1"/>
    <property type="molecule type" value="Genomic_DNA"/>
</dbReference>
<feature type="non-terminal residue" evidence="2">
    <location>
        <position position="201"/>
    </location>
</feature>